<dbReference type="Gene3D" id="2.60.120.200">
    <property type="match status" value="1"/>
</dbReference>
<evidence type="ECO:0000259" key="22">
    <source>
        <dbReference type="PROSITE" id="PS50011"/>
    </source>
</evidence>
<evidence type="ECO:0000256" key="8">
    <source>
        <dbReference type="ARBA" id="ARBA00022692"/>
    </source>
</evidence>
<dbReference type="PROSITE" id="PS00108">
    <property type="entry name" value="PROTEIN_KINASE_ST"/>
    <property type="match status" value="1"/>
</dbReference>
<evidence type="ECO:0000256" key="20">
    <source>
        <dbReference type="PROSITE-ProRule" id="PRU10141"/>
    </source>
</evidence>
<evidence type="ECO:0000256" key="6">
    <source>
        <dbReference type="ARBA" id="ARBA00022527"/>
    </source>
</evidence>
<dbReference type="GO" id="GO:0051707">
    <property type="term" value="P:response to other organism"/>
    <property type="evidence" value="ECO:0007669"/>
    <property type="project" value="UniProtKB-ARBA"/>
</dbReference>
<dbReference type="PROSITE" id="PS00107">
    <property type="entry name" value="PROTEIN_KINASE_ATP"/>
    <property type="match status" value="1"/>
</dbReference>
<evidence type="ECO:0000256" key="2">
    <source>
        <dbReference type="ARBA" id="ARBA00007606"/>
    </source>
</evidence>
<reference evidence="23 24" key="1">
    <citation type="submission" date="2024-04" db="EMBL/GenBank/DDBJ databases">
        <authorList>
            <person name="Fracassetti M."/>
        </authorList>
    </citation>
    <scope>NUCLEOTIDE SEQUENCE [LARGE SCALE GENOMIC DNA]</scope>
</reference>
<evidence type="ECO:0000256" key="3">
    <source>
        <dbReference type="ARBA" id="ARBA00008536"/>
    </source>
</evidence>
<dbReference type="Pfam" id="PF00139">
    <property type="entry name" value="Lectin_legB"/>
    <property type="match status" value="1"/>
</dbReference>
<feature type="binding site" evidence="20">
    <location>
        <position position="390"/>
    </location>
    <ligand>
        <name>ATP</name>
        <dbReference type="ChEBI" id="CHEBI:30616"/>
    </ligand>
</feature>
<dbReference type="GO" id="GO:0004674">
    <property type="term" value="F:protein serine/threonine kinase activity"/>
    <property type="evidence" value="ECO:0007669"/>
    <property type="project" value="UniProtKB-KW"/>
</dbReference>
<keyword evidence="12" id="KW-0418">Kinase</keyword>
<keyword evidence="15" id="KW-0472">Membrane</keyword>
<evidence type="ECO:0000256" key="7">
    <source>
        <dbReference type="ARBA" id="ARBA00022679"/>
    </source>
</evidence>
<sequence>MATLLLNPLQVLLLALLASHSLRVSAQQGNADQFIYNGFSGSNLTISGMATTHPNGILELTNTSKQQIGHAFFPFPIHFNASPSSNSSSSSPNGVLSFSTTFVFAMVPETPTLGGHGIAFVVSPSSEFQNSIATQYLGLFNSTTIGLSSNHLMAIELDTVMNPEFDDINNNHVGIDINNLTSIQSAAAAYFNTEGEANELELMSGKPMQVWVEYRARERQLNVTLAPVRTRRKPEKPLLSSTIDLSSILFDQMYIGFSASTGSVASHHYILGWSFNLSGPAQDLDISSLPSLPDDRDSGRGGPNLKIVLPTIVGILLIPTVALTIYFTRKRYEELREDWEEQYGPQRFTYRELHKATKGFKDSQVLGSGGFGKVYRGTLPASNVEVAVKKISHNSSQGMKEFIAEIASMGRLRHRNLVQLLGYCRRKGELFLVYDYMPNGSLDQTLFSSSKDTDGATNSNLNWGQRYQIVKGVAAALVYLHEEWGQVVIHRDVKASNVLLDADLNGRLGDFGLARFYDHGSDPQTTNVVGTIGYLAPELSRTGRATTSSDVFAFGVFMLEVACGRRPVVEARERAEEAVLVDWAVECWRRGEILKTCDPRLQGNYVMEEMEMVLKLGLICAHRSPAARPTMRKVMQFLDKNVALPEISPQSAGVGDHRRRGGSGDWVVQFHVSTDEISGSYSFSDADSILSTGR</sequence>
<keyword evidence="11 20" id="KW-0547">Nucleotide-binding</keyword>
<dbReference type="FunFam" id="2.60.120.200:FF:000051">
    <property type="entry name" value="L-type lectin-domain containing receptor kinase V.9"/>
    <property type="match status" value="1"/>
</dbReference>
<evidence type="ECO:0000256" key="13">
    <source>
        <dbReference type="ARBA" id="ARBA00022840"/>
    </source>
</evidence>
<keyword evidence="7" id="KW-0808">Transferase</keyword>
<dbReference type="InterPro" id="IPR000719">
    <property type="entry name" value="Prot_kinase_dom"/>
</dbReference>
<name>A0AAV2FVK5_9ROSI</name>
<evidence type="ECO:0000256" key="10">
    <source>
        <dbReference type="ARBA" id="ARBA00022734"/>
    </source>
</evidence>
<dbReference type="Gene3D" id="3.30.200.20">
    <property type="entry name" value="Phosphorylase Kinase, domain 1"/>
    <property type="match status" value="1"/>
</dbReference>
<keyword evidence="14" id="KW-1133">Transmembrane helix</keyword>
<organism evidence="23 24">
    <name type="scientific">Linum trigynum</name>
    <dbReference type="NCBI Taxonomy" id="586398"/>
    <lineage>
        <taxon>Eukaryota</taxon>
        <taxon>Viridiplantae</taxon>
        <taxon>Streptophyta</taxon>
        <taxon>Embryophyta</taxon>
        <taxon>Tracheophyta</taxon>
        <taxon>Spermatophyta</taxon>
        <taxon>Magnoliopsida</taxon>
        <taxon>eudicotyledons</taxon>
        <taxon>Gunneridae</taxon>
        <taxon>Pentapetalae</taxon>
        <taxon>rosids</taxon>
        <taxon>fabids</taxon>
        <taxon>Malpighiales</taxon>
        <taxon>Linaceae</taxon>
        <taxon>Linum</taxon>
    </lineage>
</organism>
<dbReference type="PROSITE" id="PS50011">
    <property type="entry name" value="PROTEIN_KINASE_DOM"/>
    <property type="match status" value="1"/>
</dbReference>
<evidence type="ECO:0000256" key="17">
    <source>
        <dbReference type="ARBA" id="ARBA00023180"/>
    </source>
</evidence>
<dbReference type="InterPro" id="IPR001220">
    <property type="entry name" value="Legume_lectin_dom"/>
</dbReference>
<feature type="domain" description="Protein kinase" evidence="22">
    <location>
        <begin position="360"/>
        <end position="638"/>
    </location>
</feature>
<dbReference type="Proteomes" id="UP001497516">
    <property type="component" value="Chromosome 7"/>
</dbReference>
<dbReference type="InterPro" id="IPR013320">
    <property type="entry name" value="ConA-like_dom_sf"/>
</dbReference>
<comment type="catalytic activity">
    <reaction evidence="18">
        <text>L-threonyl-[protein] + ATP = O-phospho-L-threonyl-[protein] + ADP + H(+)</text>
        <dbReference type="Rhea" id="RHEA:46608"/>
        <dbReference type="Rhea" id="RHEA-COMP:11060"/>
        <dbReference type="Rhea" id="RHEA-COMP:11605"/>
        <dbReference type="ChEBI" id="CHEBI:15378"/>
        <dbReference type="ChEBI" id="CHEBI:30013"/>
        <dbReference type="ChEBI" id="CHEBI:30616"/>
        <dbReference type="ChEBI" id="CHEBI:61977"/>
        <dbReference type="ChEBI" id="CHEBI:456216"/>
        <dbReference type="EC" id="2.7.11.1"/>
    </reaction>
</comment>
<gene>
    <name evidence="23" type="ORF">LTRI10_LOCUS42028</name>
</gene>
<evidence type="ECO:0000256" key="19">
    <source>
        <dbReference type="ARBA" id="ARBA00048679"/>
    </source>
</evidence>
<keyword evidence="6" id="KW-0723">Serine/threonine-protein kinase</keyword>
<dbReference type="CDD" id="cd14066">
    <property type="entry name" value="STKc_IRAK"/>
    <property type="match status" value="1"/>
</dbReference>
<evidence type="ECO:0000313" key="24">
    <source>
        <dbReference type="Proteomes" id="UP001497516"/>
    </source>
</evidence>
<dbReference type="GO" id="GO:0016020">
    <property type="term" value="C:membrane"/>
    <property type="evidence" value="ECO:0007669"/>
    <property type="project" value="UniProtKB-SubCell"/>
</dbReference>
<evidence type="ECO:0000256" key="4">
    <source>
        <dbReference type="ARBA" id="ARBA00010217"/>
    </source>
</evidence>
<dbReference type="Gene3D" id="1.10.510.10">
    <property type="entry name" value="Transferase(Phosphotransferase) domain 1"/>
    <property type="match status" value="1"/>
</dbReference>
<evidence type="ECO:0000256" key="21">
    <source>
        <dbReference type="SAM" id="SignalP"/>
    </source>
</evidence>
<dbReference type="Pfam" id="PF07714">
    <property type="entry name" value="PK_Tyr_Ser-Thr"/>
    <property type="match status" value="1"/>
</dbReference>
<keyword evidence="8" id="KW-0812">Transmembrane</keyword>
<accession>A0AAV2FVK5</accession>
<dbReference type="SMART" id="SM00220">
    <property type="entry name" value="S_TKc"/>
    <property type="match status" value="1"/>
</dbReference>
<evidence type="ECO:0000256" key="12">
    <source>
        <dbReference type="ARBA" id="ARBA00022777"/>
    </source>
</evidence>
<dbReference type="PANTHER" id="PTHR27007">
    <property type="match status" value="1"/>
</dbReference>
<proteinExistence type="inferred from homology"/>
<comment type="similarity">
    <text evidence="3">In the N-terminal section; belongs to the leguminous lectin family.</text>
</comment>
<dbReference type="InterPro" id="IPR050528">
    <property type="entry name" value="L-type_Lectin-RKs"/>
</dbReference>
<dbReference type="SUPFAM" id="SSF49899">
    <property type="entry name" value="Concanavalin A-like lectins/glucanases"/>
    <property type="match status" value="1"/>
</dbReference>
<dbReference type="FunFam" id="3.30.200.20:FF:000112">
    <property type="entry name" value="Lectin-domain containing receptor kinase A4.3"/>
    <property type="match status" value="1"/>
</dbReference>
<comment type="similarity">
    <text evidence="2">Belongs to the leguminous lectin family.</text>
</comment>
<evidence type="ECO:0000313" key="23">
    <source>
        <dbReference type="EMBL" id="CAL1401994.1"/>
    </source>
</evidence>
<evidence type="ECO:0000256" key="1">
    <source>
        <dbReference type="ARBA" id="ARBA00004479"/>
    </source>
</evidence>
<dbReference type="InterPro" id="IPR017441">
    <property type="entry name" value="Protein_kinase_ATP_BS"/>
</dbReference>
<dbReference type="EC" id="2.7.11.1" evidence="5"/>
<dbReference type="InterPro" id="IPR011009">
    <property type="entry name" value="Kinase-like_dom_sf"/>
</dbReference>
<comment type="catalytic activity">
    <reaction evidence="19">
        <text>L-seryl-[protein] + ATP = O-phospho-L-seryl-[protein] + ADP + H(+)</text>
        <dbReference type="Rhea" id="RHEA:17989"/>
        <dbReference type="Rhea" id="RHEA-COMP:9863"/>
        <dbReference type="Rhea" id="RHEA-COMP:11604"/>
        <dbReference type="ChEBI" id="CHEBI:15378"/>
        <dbReference type="ChEBI" id="CHEBI:29999"/>
        <dbReference type="ChEBI" id="CHEBI:30616"/>
        <dbReference type="ChEBI" id="CHEBI:83421"/>
        <dbReference type="ChEBI" id="CHEBI:456216"/>
        <dbReference type="EC" id="2.7.11.1"/>
    </reaction>
</comment>
<dbReference type="InterPro" id="IPR008271">
    <property type="entry name" value="Ser/Thr_kinase_AS"/>
</dbReference>
<comment type="subcellular location">
    <subcellularLocation>
        <location evidence="1">Membrane</location>
        <topology evidence="1">Single-pass type I membrane protein</topology>
    </subcellularLocation>
</comment>
<feature type="signal peptide" evidence="21">
    <location>
        <begin position="1"/>
        <end position="26"/>
    </location>
</feature>
<keyword evidence="13 20" id="KW-0067">ATP-binding</keyword>
<keyword evidence="16" id="KW-0675">Receptor</keyword>
<dbReference type="GO" id="GO:0030246">
    <property type="term" value="F:carbohydrate binding"/>
    <property type="evidence" value="ECO:0007669"/>
    <property type="project" value="UniProtKB-KW"/>
</dbReference>
<keyword evidence="9 21" id="KW-0732">Signal</keyword>
<feature type="chain" id="PRO_5043707607" description="non-specific serine/threonine protein kinase" evidence="21">
    <location>
        <begin position="27"/>
        <end position="694"/>
    </location>
</feature>
<dbReference type="EMBL" id="OZ034820">
    <property type="protein sequence ID" value="CAL1401994.1"/>
    <property type="molecule type" value="Genomic_DNA"/>
</dbReference>
<keyword evidence="24" id="KW-1185">Reference proteome</keyword>
<protein>
    <recommendedName>
        <fullName evidence="5">non-specific serine/threonine protein kinase</fullName>
        <ecNumber evidence="5">2.7.11.1</ecNumber>
    </recommendedName>
</protein>
<evidence type="ECO:0000256" key="16">
    <source>
        <dbReference type="ARBA" id="ARBA00023170"/>
    </source>
</evidence>
<evidence type="ECO:0000256" key="5">
    <source>
        <dbReference type="ARBA" id="ARBA00012513"/>
    </source>
</evidence>
<keyword evidence="10" id="KW-0430">Lectin</keyword>
<evidence type="ECO:0000256" key="18">
    <source>
        <dbReference type="ARBA" id="ARBA00047899"/>
    </source>
</evidence>
<dbReference type="GO" id="GO:0005524">
    <property type="term" value="F:ATP binding"/>
    <property type="evidence" value="ECO:0007669"/>
    <property type="project" value="UniProtKB-UniRule"/>
</dbReference>
<evidence type="ECO:0000256" key="14">
    <source>
        <dbReference type="ARBA" id="ARBA00022989"/>
    </source>
</evidence>
<dbReference type="AlphaFoldDB" id="A0AAV2FVK5"/>
<keyword evidence="17" id="KW-0325">Glycoprotein</keyword>
<comment type="similarity">
    <text evidence="4">In the C-terminal section; belongs to the protein kinase superfamily. Ser/Thr protein kinase family.</text>
</comment>
<dbReference type="InterPro" id="IPR001245">
    <property type="entry name" value="Ser-Thr/Tyr_kinase_cat_dom"/>
</dbReference>
<evidence type="ECO:0000256" key="15">
    <source>
        <dbReference type="ARBA" id="ARBA00023136"/>
    </source>
</evidence>
<dbReference type="GO" id="GO:0006952">
    <property type="term" value="P:defense response"/>
    <property type="evidence" value="ECO:0007669"/>
    <property type="project" value="UniProtKB-ARBA"/>
</dbReference>
<evidence type="ECO:0000256" key="11">
    <source>
        <dbReference type="ARBA" id="ARBA00022741"/>
    </source>
</evidence>
<dbReference type="CDD" id="cd06899">
    <property type="entry name" value="lectin_legume_LecRK_Arcelin_ConA"/>
    <property type="match status" value="1"/>
</dbReference>
<dbReference type="FunFam" id="1.10.510.10:FF:000108">
    <property type="entry name" value="L-type lectin-domain containing receptor kinase S.4"/>
    <property type="match status" value="1"/>
</dbReference>
<dbReference type="SUPFAM" id="SSF56112">
    <property type="entry name" value="Protein kinase-like (PK-like)"/>
    <property type="match status" value="1"/>
</dbReference>
<evidence type="ECO:0000256" key="9">
    <source>
        <dbReference type="ARBA" id="ARBA00022729"/>
    </source>
</evidence>